<evidence type="ECO:0000313" key="9">
    <source>
        <dbReference type="Proteomes" id="UP000218209"/>
    </source>
</evidence>
<dbReference type="OrthoDB" id="270930at2759"/>
<evidence type="ECO:0000256" key="5">
    <source>
        <dbReference type="ARBA" id="ARBA00023136"/>
    </source>
</evidence>
<keyword evidence="4" id="KW-1133">Transmembrane helix</keyword>
<dbReference type="GO" id="GO:0005783">
    <property type="term" value="C:endoplasmic reticulum"/>
    <property type="evidence" value="ECO:0007669"/>
    <property type="project" value="TreeGrafter"/>
</dbReference>
<evidence type="ECO:0000256" key="2">
    <source>
        <dbReference type="ARBA" id="ARBA00005648"/>
    </source>
</evidence>
<dbReference type="Proteomes" id="UP000218209">
    <property type="component" value="Unassembled WGS sequence"/>
</dbReference>
<dbReference type="EMBL" id="KV918925">
    <property type="protein sequence ID" value="OSX74887.1"/>
    <property type="molecule type" value="Genomic_DNA"/>
</dbReference>
<proteinExistence type="inferred from homology"/>
<dbReference type="InterPro" id="IPR039542">
    <property type="entry name" value="Erv_N"/>
</dbReference>
<keyword evidence="5" id="KW-0472">Membrane</keyword>
<comment type="similarity">
    <text evidence="2">Belongs to the ERGIC family.</text>
</comment>
<comment type="subcellular location">
    <subcellularLocation>
        <location evidence="1">Membrane</location>
        <topology evidence="1">Multi-pass membrane protein</topology>
    </subcellularLocation>
</comment>
<protein>
    <recommendedName>
        <fullName evidence="10">Endoplasmic reticulum vesicle transporter C-terminal domain-containing protein</fullName>
    </recommendedName>
</protein>
<dbReference type="Pfam" id="PF13850">
    <property type="entry name" value="ERGIC_N"/>
    <property type="match status" value="1"/>
</dbReference>
<accession>A0A1X6P245</accession>
<evidence type="ECO:0000313" key="8">
    <source>
        <dbReference type="EMBL" id="OSX74887.1"/>
    </source>
</evidence>
<keyword evidence="9" id="KW-1185">Reference proteome</keyword>
<dbReference type="InterPro" id="IPR012936">
    <property type="entry name" value="Erv_C"/>
</dbReference>
<gene>
    <name evidence="8" type="ORF">BU14_0262s0004</name>
</gene>
<evidence type="ECO:0000256" key="4">
    <source>
        <dbReference type="ARBA" id="ARBA00022989"/>
    </source>
</evidence>
<dbReference type="PANTHER" id="PTHR10984:SF25">
    <property type="entry name" value="ENDOPLASMIC RETICULUM-GOLGI INTERMEDIATE COMPARTMENT PROTEIN 3"/>
    <property type="match status" value="1"/>
</dbReference>
<sequence>MDVFRSFGRRVRSADAFPKTLEDFRVKTASGGMVSVAALTVIAILVLSETASFLTPERTSTITIDEGRNETLQIFLSVDFPRLNCDVIGIDSLDESGNMQLEITNHVYKTRLDQQGHVIHGEKKRIERNPVRQAVPAHKPVELPPGYCGSCYGAAPDTTCCNKCDDVKQAYEKRGWLLTDLEGVEQCAREGVKSLPPEGDFDPTEGCNVHGYIEVLKLSGKFHLTPGHSINFHGHNLHDMSVFRNRQLDLSHHIRSLSFGASFPGQKNPLDGTVKSLPASQSMGQHEYFTKIVPTTYKKARGRSLKTNQYSVTEFFRPSDPNKDGQLLPGVFVFYELSPIRVEYEDKRGSFPHFIVQLSAIVGGVWALAGMVDSGIFHGARVLREKRGLGKHI</sequence>
<feature type="domain" description="Endoplasmic reticulum vesicle transporter N-terminal" evidence="7">
    <location>
        <begin position="11"/>
        <end position="100"/>
    </location>
</feature>
<evidence type="ECO:0000259" key="6">
    <source>
        <dbReference type="Pfam" id="PF07970"/>
    </source>
</evidence>
<dbReference type="PANTHER" id="PTHR10984">
    <property type="entry name" value="ENDOPLASMIC RETICULUM-GOLGI INTERMEDIATE COMPARTMENT PROTEIN"/>
    <property type="match status" value="1"/>
</dbReference>
<dbReference type="Pfam" id="PF07970">
    <property type="entry name" value="COPIIcoated_ERV"/>
    <property type="match status" value="1"/>
</dbReference>
<keyword evidence="3" id="KW-0812">Transmembrane</keyword>
<organism evidence="8 9">
    <name type="scientific">Porphyra umbilicalis</name>
    <name type="common">Purple laver</name>
    <name type="synonym">Red alga</name>
    <dbReference type="NCBI Taxonomy" id="2786"/>
    <lineage>
        <taxon>Eukaryota</taxon>
        <taxon>Rhodophyta</taxon>
        <taxon>Bangiophyceae</taxon>
        <taxon>Bangiales</taxon>
        <taxon>Bangiaceae</taxon>
        <taxon>Porphyra</taxon>
    </lineage>
</organism>
<dbReference type="GO" id="GO:0030134">
    <property type="term" value="C:COPII-coated ER to Golgi transport vesicle"/>
    <property type="evidence" value="ECO:0007669"/>
    <property type="project" value="TreeGrafter"/>
</dbReference>
<dbReference type="AlphaFoldDB" id="A0A1X6P245"/>
<feature type="domain" description="Endoplasmic reticulum vesicle transporter C-terminal" evidence="6">
    <location>
        <begin position="151"/>
        <end position="373"/>
    </location>
</feature>
<evidence type="ECO:0000259" key="7">
    <source>
        <dbReference type="Pfam" id="PF13850"/>
    </source>
</evidence>
<evidence type="ECO:0008006" key="10">
    <source>
        <dbReference type="Google" id="ProtNLM"/>
    </source>
</evidence>
<dbReference type="GO" id="GO:0016020">
    <property type="term" value="C:membrane"/>
    <property type="evidence" value="ECO:0007669"/>
    <property type="project" value="UniProtKB-SubCell"/>
</dbReference>
<evidence type="ECO:0000256" key="1">
    <source>
        <dbReference type="ARBA" id="ARBA00004141"/>
    </source>
</evidence>
<name>A0A1X6P245_PORUM</name>
<dbReference type="InterPro" id="IPR045888">
    <property type="entry name" value="Erv"/>
</dbReference>
<reference evidence="8 9" key="1">
    <citation type="submission" date="2017-03" db="EMBL/GenBank/DDBJ databases">
        <title>WGS assembly of Porphyra umbilicalis.</title>
        <authorList>
            <person name="Brawley S.H."/>
            <person name="Blouin N.A."/>
            <person name="Ficko-Blean E."/>
            <person name="Wheeler G.L."/>
            <person name="Lohr M."/>
            <person name="Goodson H.V."/>
            <person name="Jenkins J.W."/>
            <person name="Blaby-Haas C.E."/>
            <person name="Helliwell K.E."/>
            <person name="Chan C."/>
            <person name="Marriage T."/>
            <person name="Bhattacharya D."/>
            <person name="Klein A.S."/>
            <person name="Badis Y."/>
            <person name="Brodie J."/>
            <person name="Cao Y."/>
            <person name="Collen J."/>
            <person name="Dittami S.M."/>
            <person name="Gachon C.M."/>
            <person name="Green B.R."/>
            <person name="Karpowicz S."/>
            <person name="Kim J.W."/>
            <person name="Kudahl U."/>
            <person name="Lin S."/>
            <person name="Michel G."/>
            <person name="Mittag M."/>
            <person name="Olson B.J."/>
            <person name="Pangilinan J."/>
            <person name="Peng Y."/>
            <person name="Qiu H."/>
            <person name="Shu S."/>
            <person name="Singer J.T."/>
            <person name="Smith A.G."/>
            <person name="Sprecher B.N."/>
            <person name="Wagner V."/>
            <person name="Wang W."/>
            <person name="Wang Z.-Y."/>
            <person name="Yan J."/>
            <person name="Yarish C."/>
            <person name="Zoeuner-Riek S."/>
            <person name="Zhuang Y."/>
            <person name="Zou Y."/>
            <person name="Lindquist E.A."/>
            <person name="Grimwood J."/>
            <person name="Barry K."/>
            <person name="Rokhsar D.S."/>
            <person name="Schmutz J."/>
            <person name="Stiller J.W."/>
            <person name="Grossman A.R."/>
            <person name="Prochnik S.E."/>
        </authorList>
    </citation>
    <scope>NUCLEOTIDE SEQUENCE [LARGE SCALE GENOMIC DNA]</scope>
    <source>
        <strain evidence="8">4086291</strain>
    </source>
</reference>
<evidence type="ECO:0000256" key="3">
    <source>
        <dbReference type="ARBA" id="ARBA00022692"/>
    </source>
</evidence>